<feature type="compositionally biased region" description="Acidic residues" evidence="2">
    <location>
        <begin position="506"/>
        <end position="517"/>
    </location>
</feature>
<keyword evidence="5" id="KW-1185">Reference proteome</keyword>
<comment type="similarity">
    <text evidence="1">Belongs to the GSP E family.</text>
</comment>
<dbReference type="SUPFAM" id="SSF52540">
    <property type="entry name" value="P-loop containing nucleoside triphosphate hydrolases"/>
    <property type="match status" value="1"/>
</dbReference>
<evidence type="ECO:0000256" key="1">
    <source>
        <dbReference type="ARBA" id="ARBA00006611"/>
    </source>
</evidence>
<protein>
    <submittedName>
        <fullName evidence="4">Pilus assembly protein CpaF</fullName>
    </submittedName>
</protein>
<proteinExistence type="inferred from homology"/>
<dbReference type="InterPro" id="IPR027417">
    <property type="entry name" value="P-loop_NTPase"/>
</dbReference>
<dbReference type="CDD" id="cd01130">
    <property type="entry name" value="VirB11-like_ATPase"/>
    <property type="match status" value="1"/>
</dbReference>
<dbReference type="AlphaFoldDB" id="A0A1M7T6L9"/>
<evidence type="ECO:0000313" key="4">
    <source>
        <dbReference type="EMBL" id="SHN66348.1"/>
    </source>
</evidence>
<evidence type="ECO:0000313" key="5">
    <source>
        <dbReference type="Proteomes" id="UP000184010"/>
    </source>
</evidence>
<evidence type="ECO:0000259" key="3">
    <source>
        <dbReference type="Pfam" id="PF00437"/>
    </source>
</evidence>
<dbReference type="STRING" id="1121395.SAMN02745215_01660"/>
<dbReference type="Gene3D" id="3.30.450.380">
    <property type="match status" value="1"/>
</dbReference>
<dbReference type="InterPro" id="IPR050921">
    <property type="entry name" value="T4SS_GSP_E_ATPase"/>
</dbReference>
<dbReference type="InterPro" id="IPR001482">
    <property type="entry name" value="T2SS/T4SS_dom"/>
</dbReference>
<feature type="domain" description="Bacterial type II secretion system protein E" evidence="3">
    <location>
        <begin position="162"/>
        <end position="420"/>
    </location>
</feature>
<dbReference type="GO" id="GO:0016887">
    <property type="term" value="F:ATP hydrolysis activity"/>
    <property type="evidence" value="ECO:0007669"/>
    <property type="project" value="InterPro"/>
</dbReference>
<reference evidence="5" key="1">
    <citation type="submission" date="2016-12" db="EMBL/GenBank/DDBJ databases">
        <authorList>
            <person name="Varghese N."/>
            <person name="Submissions S."/>
        </authorList>
    </citation>
    <scope>NUCLEOTIDE SEQUENCE [LARGE SCALE GENOMIC DNA]</scope>
    <source>
        <strain evidence="5">DSM 11544</strain>
    </source>
</reference>
<dbReference type="Pfam" id="PF00437">
    <property type="entry name" value="T2SSE"/>
    <property type="match status" value="1"/>
</dbReference>
<evidence type="ECO:0000256" key="2">
    <source>
        <dbReference type="SAM" id="MobiDB-lite"/>
    </source>
</evidence>
<gene>
    <name evidence="4" type="ORF">SAMN02745215_01660</name>
</gene>
<name>A0A1M7T6L9_9FIRM</name>
<dbReference type="Proteomes" id="UP000184010">
    <property type="component" value="Unassembled WGS sequence"/>
</dbReference>
<dbReference type="RefSeq" id="WP_072772146.1">
    <property type="nucleotide sequence ID" value="NZ_FRDN01000005.1"/>
</dbReference>
<organism evidence="4 5">
    <name type="scientific">Desulfitobacterium chlororespirans DSM 11544</name>
    <dbReference type="NCBI Taxonomy" id="1121395"/>
    <lineage>
        <taxon>Bacteria</taxon>
        <taxon>Bacillati</taxon>
        <taxon>Bacillota</taxon>
        <taxon>Clostridia</taxon>
        <taxon>Eubacteriales</taxon>
        <taxon>Desulfitobacteriaceae</taxon>
        <taxon>Desulfitobacterium</taxon>
    </lineage>
</organism>
<dbReference type="Gene3D" id="3.40.50.300">
    <property type="entry name" value="P-loop containing nucleotide triphosphate hydrolases"/>
    <property type="match status" value="1"/>
</dbReference>
<sequence>MAIDLEDNVLALRQKAFQKAIQVKDKAGSIDKIAYQQQKEEEAKRRELIPDHELEYEENLQRQKIEKLRDDIANFLTENHSTELKGSMFDHNMRKTLYPIILSYIRKEKRVISGFDSDEQLAEYMLNEIVGLGPIDELINKVPGISEIWVNGLNPITGLIDVYYKKGGDSVKETDISFRSQEHVMEITTKIARNGSQQFGTSVPLANVRYPDGRVNMVREPIATGGGGPYISFRLFPKDTFMPKDLLRSGSIDEEIYLFIQLAVRSGLNILFVGPTGSGKTTALTAYADFIPDDKRILVMEDTEEMRLRHKFPHKHIITEECKFNSMDESKNFDLSRLTINGLRQTPIYMIYGEVRDKAAYDMLNGANTGHRVFSTVHSRSAPKAVQRLINMVLEHGSKMPPDAIGRWIAESIDIIVFQKEYADKKRRTKEIIELIDYKDGQPVFNYLFKYIIEGRNEDGTFRGRHYRTGKISRDIAELCIDEGANPIDVKRFMRKPETPPKWEFELELDEDEDDTEQVGGDKAC</sequence>
<dbReference type="PANTHER" id="PTHR30486">
    <property type="entry name" value="TWITCHING MOTILITY PROTEIN PILT"/>
    <property type="match status" value="1"/>
</dbReference>
<dbReference type="PANTHER" id="PTHR30486:SF6">
    <property type="entry name" value="TYPE IV PILUS RETRACTATION ATPASE PILT"/>
    <property type="match status" value="1"/>
</dbReference>
<feature type="region of interest" description="Disordered" evidence="2">
    <location>
        <begin position="504"/>
        <end position="525"/>
    </location>
</feature>
<dbReference type="EMBL" id="FRDN01000005">
    <property type="protein sequence ID" value="SHN66348.1"/>
    <property type="molecule type" value="Genomic_DNA"/>
</dbReference>
<accession>A0A1M7T6L9</accession>